<dbReference type="Proteomes" id="UP000807115">
    <property type="component" value="Chromosome 10"/>
</dbReference>
<accession>A0A921Q526</accession>
<dbReference type="CDD" id="cd01837">
    <property type="entry name" value="SGNH_plant_lipase_like"/>
    <property type="match status" value="1"/>
</dbReference>
<reference evidence="5" key="1">
    <citation type="journal article" date="2019" name="BMC Genomics">
        <title>A new reference genome for Sorghum bicolor reveals high levels of sequence similarity between sweet and grain genotypes: implications for the genetics of sugar metabolism.</title>
        <authorList>
            <person name="Cooper E.A."/>
            <person name="Brenton Z.W."/>
            <person name="Flinn B.S."/>
            <person name="Jenkins J."/>
            <person name="Shu S."/>
            <person name="Flowers D."/>
            <person name="Luo F."/>
            <person name="Wang Y."/>
            <person name="Xia P."/>
            <person name="Barry K."/>
            <person name="Daum C."/>
            <person name="Lipzen A."/>
            <person name="Yoshinaga Y."/>
            <person name="Schmutz J."/>
            <person name="Saski C."/>
            <person name="Vermerris W."/>
            <person name="Kresovich S."/>
        </authorList>
    </citation>
    <scope>NUCLEOTIDE SEQUENCE</scope>
</reference>
<dbReference type="InterPro" id="IPR036514">
    <property type="entry name" value="SGNH_hydro_sf"/>
</dbReference>
<organism evidence="5 6">
    <name type="scientific">Sorghum bicolor</name>
    <name type="common">Sorghum</name>
    <name type="synonym">Sorghum vulgare</name>
    <dbReference type="NCBI Taxonomy" id="4558"/>
    <lineage>
        <taxon>Eukaryota</taxon>
        <taxon>Viridiplantae</taxon>
        <taxon>Streptophyta</taxon>
        <taxon>Embryophyta</taxon>
        <taxon>Tracheophyta</taxon>
        <taxon>Spermatophyta</taxon>
        <taxon>Magnoliopsida</taxon>
        <taxon>Liliopsida</taxon>
        <taxon>Poales</taxon>
        <taxon>Poaceae</taxon>
        <taxon>PACMAD clade</taxon>
        <taxon>Panicoideae</taxon>
        <taxon>Andropogonodae</taxon>
        <taxon>Andropogoneae</taxon>
        <taxon>Sorghinae</taxon>
        <taxon>Sorghum</taxon>
    </lineage>
</organism>
<dbReference type="AlphaFoldDB" id="A0A921Q526"/>
<feature type="signal peptide" evidence="4">
    <location>
        <begin position="1"/>
        <end position="23"/>
    </location>
</feature>
<gene>
    <name evidence="5" type="ORF">BDA96_10G252200</name>
</gene>
<feature type="chain" id="PRO_5036742858" description="GDSL esterase/lipase" evidence="4">
    <location>
        <begin position="24"/>
        <end position="381"/>
    </location>
</feature>
<dbReference type="GO" id="GO:0016788">
    <property type="term" value="F:hydrolase activity, acting on ester bonds"/>
    <property type="evidence" value="ECO:0007669"/>
    <property type="project" value="InterPro"/>
</dbReference>
<keyword evidence="2" id="KW-0378">Hydrolase</keyword>
<evidence type="ECO:0000256" key="1">
    <source>
        <dbReference type="ARBA" id="ARBA00008668"/>
    </source>
</evidence>
<evidence type="ECO:0000313" key="5">
    <source>
        <dbReference type="EMBL" id="KAG0515123.1"/>
    </source>
</evidence>
<evidence type="ECO:0000256" key="2">
    <source>
        <dbReference type="ARBA" id="ARBA00022801"/>
    </source>
</evidence>
<feature type="non-terminal residue" evidence="5">
    <location>
        <position position="381"/>
    </location>
</feature>
<dbReference type="InterPro" id="IPR051058">
    <property type="entry name" value="GDSL_Est/Lipase"/>
</dbReference>
<reference evidence="5" key="2">
    <citation type="submission" date="2020-10" db="EMBL/GenBank/DDBJ databases">
        <authorList>
            <person name="Cooper E.A."/>
            <person name="Brenton Z.W."/>
            <person name="Flinn B.S."/>
            <person name="Jenkins J."/>
            <person name="Shu S."/>
            <person name="Flowers D."/>
            <person name="Luo F."/>
            <person name="Wang Y."/>
            <person name="Xia P."/>
            <person name="Barry K."/>
            <person name="Daum C."/>
            <person name="Lipzen A."/>
            <person name="Yoshinaga Y."/>
            <person name="Schmutz J."/>
            <person name="Saski C."/>
            <person name="Vermerris W."/>
            <person name="Kresovich S."/>
        </authorList>
    </citation>
    <scope>NUCLEOTIDE SEQUENCE</scope>
</reference>
<comment type="similarity">
    <text evidence="1">Belongs to the 'GDSL' lipolytic enzyme family.</text>
</comment>
<dbReference type="InterPro" id="IPR035669">
    <property type="entry name" value="SGNH_plant_lipase-like"/>
</dbReference>
<evidence type="ECO:0000313" key="6">
    <source>
        <dbReference type="Proteomes" id="UP000807115"/>
    </source>
</evidence>
<dbReference type="Gramene" id="EER88666">
    <property type="protein sequence ID" value="EER88666"/>
    <property type="gene ID" value="SORBI_3010G193400"/>
</dbReference>
<evidence type="ECO:0000256" key="3">
    <source>
        <dbReference type="ARBA" id="ARBA00022963"/>
    </source>
</evidence>
<comment type="caution">
    <text evidence="5">The sequence shown here is derived from an EMBL/GenBank/DDBJ whole genome shotgun (WGS) entry which is preliminary data.</text>
</comment>
<dbReference type="PANTHER" id="PTHR45648">
    <property type="entry name" value="GDSL LIPASE/ACYLHYDROLASE FAMILY PROTEIN (AFU_ORTHOLOGUE AFUA_4G14700)"/>
    <property type="match status" value="1"/>
</dbReference>
<keyword evidence="4" id="KW-0732">Signal</keyword>
<evidence type="ECO:0000256" key="4">
    <source>
        <dbReference type="SAM" id="SignalP"/>
    </source>
</evidence>
<dbReference type="EMBL" id="CM027689">
    <property type="protein sequence ID" value="KAG0515123.1"/>
    <property type="molecule type" value="Genomic_DNA"/>
</dbReference>
<evidence type="ECO:0008006" key="7">
    <source>
        <dbReference type="Google" id="ProtNLM"/>
    </source>
</evidence>
<dbReference type="Pfam" id="PF00657">
    <property type="entry name" value="Lipase_GDSL"/>
    <property type="match status" value="1"/>
</dbReference>
<dbReference type="InterPro" id="IPR001087">
    <property type="entry name" value="GDSL"/>
</dbReference>
<protein>
    <recommendedName>
        <fullName evidence="7">GDSL esterase/lipase</fullName>
    </recommendedName>
</protein>
<dbReference type="GO" id="GO:0016042">
    <property type="term" value="P:lipid catabolic process"/>
    <property type="evidence" value="ECO:0007669"/>
    <property type="project" value="UniProtKB-KW"/>
</dbReference>
<sequence length="381" mass="39919">MRYYELATKTALLLSLVVVGAAAAAGSIPPSNDILRQVPAAVYVFGDSTLDVGNNNYLPGKNVPRADMPYYGIDMPGSGKPNGRFSNGDNTADFVAKSMGLESSPPPYLSLASSSDQLVQTALAAGVSYASAGAGILDSTNEGNNIPLSRQVKYFRATWSKMVASNGSEAVSALLSRSVILIGIGGNDISAFENAEQARNRSAAERHDDDVAVFYGSLISVYSATITELYRMGARKFAIINVGLAGCLPVARVLSAAGACSDSRNKLAAGFNDALRSLLAGARLPGLVYSLADSYGIMAAIFADPPASGFADVSGACCGSGRLGVGGCLPTSSVCANRDQHYFWDGIHPSQRAALIRAQAFYDGPTQYTYTTPINFKELVW</sequence>
<dbReference type="OMA" id="PYYGIDM"/>
<keyword evidence="3" id="KW-0443">Lipid metabolism</keyword>
<keyword evidence="3" id="KW-0442">Lipid degradation</keyword>
<name>A0A921Q526_SORBI</name>
<dbReference type="SUPFAM" id="SSF52266">
    <property type="entry name" value="SGNH hydrolase"/>
    <property type="match status" value="1"/>
</dbReference>
<dbReference type="Gene3D" id="3.40.50.1110">
    <property type="entry name" value="SGNH hydrolase"/>
    <property type="match status" value="1"/>
</dbReference>
<dbReference type="PANTHER" id="PTHR45648:SF33">
    <property type="entry name" value="GDSL ESTERASE_LIPASE"/>
    <property type="match status" value="1"/>
</dbReference>
<proteinExistence type="inferred from homology"/>